<dbReference type="PRINTS" id="PR00175">
    <property type="entry name" value="NAALASMPORT"/>
</dbReference>
<dbReference type="OrthoDB" id="9806926at2"/>
<keyword evidence="9" id="KW-0732">Signal</keyword>
<feature type="transmembrane region" description="Helical" evidence="8">
    <location>
        <begin position="266"/>
        <end position="286"/>
    </location>
</feature>
<proteinExistence type="inferred from homology"/>
<sequence length="508" mass="52838">MFSRALVGLLALVCAGTALAAEPTAGLDAAINTAITPFANALSGVIFYAVDIGGVKVPLIVGWLIIAAAFFTVRLGFINLRGFGHALRLVRGDYSDPNSTGEVSHFQALATAVSGTVGLGNIAGVAIAISIGGPGAAFWMVLAGFLGMSTKFVECTLGVKYRQTNADGSVSGGPMYYLRHGLAEIGLPRLGRWMALAFAVCCIGGTLGAGNLFQINQVYQQMVNITGGAGSVLAGNAALFGIAWAVVLGLVIIGGIKSIAKVTDKLVPFMAVLYIGSALIVLLTNAAHIPDAFAAIFNGAFSAEGVAGGVIGAMIQGFRRAAFSNEAGIGTSPIAHAAVKTDTPVTEGFVSLLEPFIDTIVICTMTALVMVVTGMYTQPGMSGVELTSAAFGSVHPFFRYVLTASVVLFAFSTQISYSYYGLKAWTYLFGESRAMDVSFKLLFLVVCVIGCTLSLDTVVDVSDAMFFSMGVVNIIGLYLLAGVVRTDLATYWKRLQRGELKLAAAAAQ</sequence>
<evidence type="ECO:0000256" key="1">
    <source>
        <dbReference type="ARBA" id="ARBA00004651"/>
    </source>
</evidence>
<evidence type="ECO:0000313" key="11">
    <source>
        <dbReference type="Proteomes" id="UP000295765"/>
    </source>
</evidence>
<keyword evidence="5 8" id="KW-0812">Transmembrane</keyword>
<feature type="transmembrane region" description="Helical" evidence="8">
    <location>
        <begin position="233"/>
        <end position="254"/>
    </location>
</feature>
<feature type="signal peptide" evidence="9">
    <location>
        <begin position="1"/>
        <end position="20"/>
    </location>
</feature>
<evidence type="ECO:0000256" key="2">
    <source>
        <dbReference type="ARBA" id="ARBA00009261"/>
    </source>
</evidence>
<accession>A0A4R2L6X0</accession>
<evidence type="ECO:0000256" key="6">
    <source>
        <dbReference type="ARBA" id="ARBA00022989"/>
    </source>
</evidence>
<evidence type="ECO:0000256" key="8">
    <source>
        <dbReference type="RuleBase" id="RU363064"/>
    </source>
</evidence>
<dbReference type="Pfam" id="PF01235">
    <property type="entry name" value="Na_Ala_symp"/>
    <property type="match status" value="1"/>
</dbReference>
<feature type="transmembrane region" description="Helical" evidence="8">
    <location>
        <begin position="441"/>
        <end position="459"/>
    </location>
</feature>
<organism evidence="10 11">
    <name type="scientific">Plasticicumulans lactativorans</name>
    <dbReference type="NCBI Taxonomy" id="1133106"/>
    <lineage>
        <taxon>Bacteria</taxon>
        <taxon>Pseudomonadati</taxon>
        <taxon>Pseudomonadota</taxon>
        <taxon>Gammaproteobacteria</taxon>
        <taxon>Candidatus Competibacteraceae</taxon>
        <taxon>Plasticicumulans</taxon>
    </lineage>
</organism>
<dbReference type="GO" id="GO:0005283">
    <property type="term" value="F:amino acid:sodium symporter activity"/>
    <property type="evidence" value="ECO:0007669"/>
    <property type="project" value="InterPro"/>
</dbReference>
<dbReference type="PANTHER" id="PTHR30330:SF3">
    <property type="entry name" value="TRANSCRIPTIONAL REGULATOR, LRP FAMILY"/>
    <property type="match status" value="1"/>
</dbReference>
<dbReference type="GO" id="GO:0005886">
    <property type="term" value="C:plasma membrane"/>
    <property type="evidence" value="ECO:0007669"/>
    <property type="project" value="UniProtKB-SubCell"/>
</dbReference>
<evidence type="ECO:0000313" key="10">
    <source>
        <dbReference type="EMBL" id="TCO81681.1"/>
    </source>
</evidence>
<keyword evidence="8" id="KW-0769">Symport</keyword>
<feature type="transmembrane region" description="Helical" evidence="8">
    <location>
        <begin position="397"/>
        <end position="420"/>
    </location>
</feature>
<evidence type="ECO:0000256" key="4">
    <source>
        <dbReference type="ARBA" id="ARBA00022475"/>
    </source>
</evidence>
<keyword evidence="4" id="KW-1003">Cell membrane</keyword>
<comment type="caution">
    <text evidence="10">The sequence shown here is derived from an EMBL/GenBank/DDBJ whole genome shotgun (WGS) entry which is preliminary data.</text>
</comment>
<dbReference type="NCBIfam" id="TIGR00835">
    <property type="entry name" value="agcS"/>
    <property type="match status" value="1"/>
</dbReference>
<feature type="transmembrane region" description="Helical" evidence="8">
    <location>
        <begin position="292"/>
        <end position="315"/>
    </location>
</feature>
<keyword evidence="11" id="KW-1185">Reference proteome</keyword>
<dbReference type="Proteomes" id="UP000295765">
    <property type="component" value="Unassembled WGS sequence"/>
</dbReference>
<feature type="transmembrane region" description="Helical" evidence="8">
    <location>
        <begin position="465"/>
        <end position="484"/>
    </location>
</feature>
<keyword evidence="6 8" id="KW-1133">Transmembrane helix</keyword>
<evidence type="ECO:0000256" key="3">
    <source>
        <dbReference type="ARBA" id="ARBA00022448"/>
    </source>
</evidence>
<comment type="similarity">
    <text evidence="2 8">Belongs to the alanine or glycine:cation symporter (AGCS) (TC 2.A.25) family.</text>
</comment>
<keyword evidence="8" id="KW-0997">Cell inner membrane</keyword>
<evidence type="ECO:0000256" key="9">
    <source>
        <dbReference type="SAM" id="SignalP"/>
    </source>
</evidence>
<dbReference type="PANTHER" id="PTHR30330">
    <property type="entry name" value="AGSS FAMILY TRANSPORTER, SODIUM-ALANINE"/>
    <property type="match status" value="1"/>
</dbReference>
<dbReference type="EMBL" id="SLWY01000007">
    <property type="protein sequence ID" value="TCO81681.1"/>
    <property type="molecule type" value="Genomic_DNA"/>
</dbReference>
<keyword evidence="3 8" id="KW-0813">Transport</keyword>
<dbReference type="AlphaFoldDB" id="A0A4R2L6X0"/>
<dbReference type="RefSeq" id="WP_132540767.1">
    <property type="nucleotide sequence ID" value="NZ_SLWY01000007.1"/>
</dbReference>
<comment type="subcellular location">
    <subcellularLocation>
        <location evidence="8">Cell inner membrane</location>
        <topology evidence="8">Multi-pass membrane protein</topology>
    </subcellularLocation>
    <subcellularLocation>
        <location evidence="1">Cell membrane</location>
        <topology evidence="1">Multi-pass membrane protein</topology>
    </subcellularLocation>
</comment>
<keyword evidence="7 8" id="KW-0472">Membrane</keyword>
<gene>
    <name evidence="10" type="ORF">EV699_10774</name>
</gene>
<feature type="transmembrane region" description="Helical" evidence="8">
    <location>
        <begin position="122"/>
        <end position="142"/>
    </location>
</feature>
<feature type="transmembrane region" description="Helical" evidence="8">
    <location>
        <begin position="57"/>
        <end position="77"/>
    </location>
</feature>
<dbReference type="Gene3D" id="1.20.1740.10">
    <property type="entry name" value="Amino acid/polyamine transporter I"/>
    <property type="match status" value="1"/>
</dbReference>
<name>A0A4R2L6X0_9GAMM</name>
<feature type="transmembrane region" description="Helical" evidence="8">
    <location>
        <begin position="193"/>
        <end position="213"/>
    </location>
</feature>
<evidence type="ECO:0000256" key="5">
    <source>
        <dbReference type="ARBA" id="ARBA00022692"/>
    </source>
</evidence>
<evidence type="ECO:0000256" key="7">
    <source>
        <dbReference type="ARBA" id="ARBA00023136"/>
    </source>
</evidence>
<feature type="transmembrane region" description="Helical" evidence="8">
    <location>
        <begin position="30"/>
        <end position="50"/>
    </location>
</feature>
<reference evidence="10 11" key="1">
    <citation type="submission" date="2019-03" db="EMBL/GenBank/DDBJ databases">
        <title>Genomic Encyclopedia of Type Strains, Phase IV (KMG-IV): sequencing the most valuable type-strain genomes for metagenomic binning, comparative biology and taxonomic classification.</title>
        <authorList>
            <person name="Goeker M."/>
        </authorList>
    </citation>
    <scope>NUCLEOTIDE SEQUENCE [LARGE SCALE GENOMIC DNA]</scope>
    <source>
        <strain evidence="10 11">DSM 25287</strain>
    </source>
</reference>
<feature type="chain" id="PRO_5020568116" evidence="9">
    <location>
        <begin position="21"/>
        <end position="508"/>
    </location>
</feature>
<feature type="transmembrane region" description="Helical" evidence="8">
    <location>
        <begin position="356"/>
        <end position="377"/>
    </location>
</feature>
<protein>
    <submittedName>
        <fullName evidence="10">AGCS family alanine or glycine:cation symporter</fullName>
    </submittedName>
</protein>
<dbReference type="InterPro" id="IPR001463">
    <property type="entry name" value="Na/Ala_symport"/>
</dbReference>